<dbReference type="GO" id="GO:0004674">
    <property type="term" value="F:protein serine/threonine kinase activity"/>
    <property type="evidence" value="ECO:0007669"/>
    <property type="project" value="UniProtKB-KW"/>
</dbReference>
<dbReference type="InterPro" id="IPR008271">
    <property type="entry name" value="Ser/Thr_kinase_AS"/>
</dbReference>
<evidence type="ECO:0000256" key="1">
    <source>
        <dbReference type="ARBA" id="ARBA00012513"/>
    </source>
</evidence>
<dbReference type="Proteomes" id="UP000010471">
    <property type="component" value="Chromosome"/>
</dbReference>
<dbReference type="HOGENOM" id="CLU_000288_135_5_3"/>
<dbReference type="InterPro" id="IPR011009">
    <property type="entry name" value="Kinase-like_dom_sf"/>
</dbReference>
<protein>
    <recommendedName>
        <fullName evidence="1">non-specific serine/threonine protein kinase</fullName>
        <ecNumber evidence="1">2.7.11.1</ecNumber>
    </recommendedName>
</protein>
<dbReference type="PROSITE" id="PS00108">
    <property type="entry name" value="PROTEIN_KINASE_ST"/>
    <property type="match status" value="1"/>
</dbReference>
<dbReference type="EC" id="2.7.11.1" evidence="1"/>
<accession>K9WIA9</accession>
<dbReference type="OrthoDB" id="9762169at2"/>
<dbReference type="NCBIfam" id="NF045510">
    <property type="entry name" value="4Cys_prefix_kin"/>
    <property type="match status" value="1"/>
</dbReference>
<dbReference type="GO" id="GO:0005524">
    <property type="term" value="F:ATP binding"/>
    <property type="evidence" value="ECO:0007669"/>
    <property type="project" value="UniProtKB-KW"/>
</dbReference>
<dbReference type="InterPro" id="IPR000719">
    <property type="entry name" value="Prot_kinase_dom"/>
</dbReference>
<organism evidence="11 12">
    <name type="scientific">Allocoleopsis franciscana PCC 7113</name>
    <dbReference type="NCBI Taxonomy" id="1173027"/>
    <lineage>
        <taxon>Bacteria</taxon>
        <taxon>Bacillati</taxon>
        <taxon>Cyanobacteriota</taxon>
        <taxon>Cyanophyceae</taxon>
        <taxon>Coleofasciculales</taxon>
        <taxon>Coleofasciculaceae</taxon>
        <taxon>Allocoleopsis</taxon>
        <taxon>Allocoleopsis franciscana</taxon>
    </lineage>
</organism>
<dbReference type="Gene3D" id="3.30.200.20">
    <property type="entry name" value="Phosphorylase Kinase, domain 1"/>
    <property type="match status" value="1"/>
</dbReference>
<keyword evidence="3" id="KW-0808">Transferase</keyword>
<gene>
    <name evidence="11" type="ORF">Mic7113_4432</name>
</gene>
<evidence type="ECO:0000256" key="4">
    <source>
        <dbReference type="ARBA" id="ARBA00022741"/>
    </source>
</evidence>
<evidence type="ECO:0000256" key="3">
    <source>
        <dbReference type="ARBA" id="ARBA00022679"/>
    </source>
</evidence>
<comment type="catalytic activity">
    <reaction evidence="7">
        <text>L-threonyl-[protein] + ATP = O-phospho-L-threonyl-[protein] + ADP + H(+)</text>
        <dbReference type="Rhea" id="RHEA:46608"/>
        <dbReference type="Rhea" id="RHEA-COMP:11060"/>
        <dbReference type="Rhea" id="RHEA-COMP:11605"/>
        <dbReference type="ChEBI" id="CHEBI:15378"/>
        <dbReference type="ChEBI" id="CHEBI:30013"/>
        <dbReference type="ChEBI" id="CHEBI:30616"/>
        <dbReference type="ChEBI" id="CHEBI:61977"/>
        <dbReference type="ChEBI" id="CHEBI:456216"/>
        <dbReference type="EC" id="2.7.11.1"/>
    </reaction>
</comment>
<keyword evidence="12" id="KW-1185">Reference proteome</keyword>
<dbReference type="PANTHER" id="PTHR24363">
    <property type="entry name" value="SERINE/THREONINE PROTEIN KINASE"/>
    <property type="match status" value="1"/>
</dbReference>
<evidence type="ECO:0000256" key="9">
    <source>
        <dbReference type="SAM" id="MobiDB-lite"/>
    </source>
</evidence>
<dbReference type="SUPFAM" id="SSF56112">
    <property type="entry name" value="Protein kinase-like (PK-like)"/>
    <property type="match status" value="1"/>
</dbReference>
<dbReference type="KEGG" id="mic:Mic7113_4432"/>
<evidence type="ECO:0000256" key="2">
    <source>
        <dbReference type="ARBA" id="ARBA00022527"/>
    </source>
</evidence>
<dbReference type="InterPro" id="IPR058395">
    <property type="entry name" value="DUF8082"/>
</dbReference>
<dbReference type="AlphaFoldDB" id="K9WIA9"/>
<dbReference type="CDD" id="cd14014">
    <property type="entry name" value="STKc_PknB_like"/>
    <property type="match status" value="1"/>
</dbReference>
<comment type="catalytic activity">
    <reaction evidence="8">
        <text>L-seryl-[protein] + ATP = O-phospho-L-seryl-[protein] + ADP + H(+)</text>
        <dbReference type="Rhea" id="RHEA:17989"/>
        <dbReference type="Rhea" id="RHEA-COMP:9863"/>
        <dbReference type="Rhea" id="RHEA-COMP:11604"/>
        <dbReference type="ChEBI" id="CHEBI:15378"/>
        <dbReference type="ChEBI" id="CHEBI:29999"/>
        <dbReference type="ChEBI" id="CHEBI:30616"/>
        <dbReference type="ChEBI" id="CHEBI:83421"/>
        <dbReference type="ChEBI" id="CHEBI:456216"/>
        <dbReference type="EC" id="2.7.11.1"/>
    </reaction>
</comment>
<keyword evidence="2 11" id="KW-0723">Serine/threonine-protein kinase</keyword>
<evidence type="ECO:0000256" key="5">
    <source>
        <dbReference type="ARBA" id="ARBA00022777"/>
    </source>
</evidence>
<dbReference type="eggNOG" id="COG0515">
    <property type="taxonomic scope" value="Bacteria"/>
</dbReference>
<dbReference type="PANTHER" id="PTHR24363:SF0">
    <property type="entry name" value="SERINE_THREONINE KINASE LIKE DOMAIN CONTAINING 1"/>
    <property type="match status" value="1"/>
</dbReference>
<dbReference type="STRING" id="1173027.Mic7113_4432"/>
<dbReference type="SMART" id="SM00220">
    <property type="entry name" value="S_TKc"/>
    <property type="match status" value="1"/>
</dbReference>
<sequence>MSLCINPSCSNTDNRDTQLFCQSCSSELLLEGRYRVTRQLGSGGFGKTYEVSDRSGPLQVLKVLSNNHPKYVELFQREAQVLARLNHHGIPKVEPNAYFVFLPRNRPEPLHCLVMEKIEGLNLEQYIRQRGSPIDHKLARQWLIQLVTILQEVHSQNFFHRDIKPSNIMLRSDGHLVLIDFGTAREVTETYVTKQATGEVTGVISAGYTPPEQFNGQAVPQSDFFALARTFIYLLSSKDPSKLYDSYADELRWREAAPLASPQLADLLDHMMARFPHQRPQTAADILQQLEQISSDTYIPQNSLPKPVPQIYFQQTLPIQALAEQTEELRPYKPSSSPPKTPLTPPPQIPPVSPPRANPSHSSIPTTAPALDPNFIRHCQQELAEYIGPMAAIICQRTLAQNPGMSANQFIEALAKKIPNSKHSQEFQRRLLT</sequence>
<dbReference type="RefSeq" id="WP_015184261.1">
    <property type="nucleotide sequence ID" value="NC_019738.1"/>
</dbReference>
<reference evidence="11 12" key="1">
    <citation type="submission" date="2012-06" db="EMBL/GenBank/DDBJ databases">
        <title>Finished chromosome of genome of Microcoleus sp. PCC 7113.</title>
        <authorList>
            <consortium name="US DOE Joint Genome Institute"/>
            <person name="Gugger M."/>
            <person name="Coursin T."/>
            <person name="Rippka R."/>
            <person name="Tandeau De Marsac N."/>
            <person name="Huntemann M."/>
            <person name="Wei C.-L."/>
            <person name="Han J."/>
            <person name="Detter J.C."/>
            <person name="Han C."/>
            <person name="Tapia R."/>
            <person name="Chen A."/>
            <person name="Kyrpides N."/>
            <person name="Mavromatis K."/>
            <person name="Markowitz V."/>
            <person name="Szeto E."/>
            <person name="Ivanova N."/>
            <person name="Pagani I."/>
            <person name="Pati A."/>
            <person name="Goodwin L."/>
            <person name="Nordberg H.P."/>
            <person name="Cantor M.N."/>
            <person name="Hua S.X."/>
            <person name="Woyke T."/>
            <person name="Kerfeld C.A."/>
        </authorList>
    </citation>
    <scope>NUCLEOTIDE SEQUENCE [LARGE SCALE GENOMIC DNA]</scope>
    <source>
        <strain evidence="11 12">PCC 7113</strain>
    </source>
</reference>
<dbReference type="PROSITE" id="PS50011">
    <property type="entry name" value="PROTEIN_KINASE_DOM"/>
    <property type="match status" value="1"/>
</dbReference>
<dbReference type="Gene3D" id="1.10.510.10">
    <property type="entry name" value="Transferase(Phosphotransferase) domain 1"/>
    <property type="match status" value="1"/>
</dbReference>
<feature type="region of interest" description="Disordered" evidence="9">
    <location>
        <begin position="328"/>
        <end position="369"/>
    </location>
</feature>
<evidence type="ECO:0000259" key="10">
    <source>
        <dbReference type="PROSITE" id="PS50011"/>
    </source>
</evidence>
<keyword evidence="6" id="KW-0067">ATP-binding</keyword>
<dbReference type="Pfam" id="PF26309">
    <property type="entry name" value="DUF8082"/>
    <property type="match status" value="1"/>
</dbReference>
<evidence type="ECO:0000256" key="7">
    <source>
        <dbReference type="ARBA" id="ARBA00047899"/>
    </source>
</evidence>
<keyword evidence="5 11" id="KW-0418">Kinase</keyword>
<proteinExistence type="predicted"/>
<feature type="compositionally biased region" description="Pro residues" evidence="9">
    <location>
        <begin position="336"/>
        <end position="357"/>
    </location>
</feature>
<feature type="domain" description="Protein kinase" evidence="10">
    <location>
        <begin position="34"/>
        <end position="299"/>
    </location>
</feature>
<dbReference type="PATRIC" id="fig|1173027.3.peg.4903"/>
<dbReference type="EMBL" id="CP003630">
    <property type="protein sequence ID" value="AFZ20125.1"/>
    <property type="molecule type" value="Genomic_DNA"/>
</dbReference>
<evidence type="ECO:0000256" key="8">
    <source>
        <dbReference type="ARBA" id="ARBA00048679"/>
    </source>
</evidence>
<dbReference type="Pfam" id="PF00069">
    <property type="entry name" value="Pkinase"/>
    <property type="match status" value="1"/>
</dbReference>
<name>K9WIA9_9CYAN</name>
<evidence type="ECO:0000313" key="12">
    <source>
        <dbReference type="Proteomes" id="UP000010471"/>
    </source>
</evidence>
<evidence type="ECO:0000256" key="6">
    <source>
        <dbReference type="ARBA" id="ARBA00022840"/>
    </source>
</evidence>
<keyword evidence="4" id="KW-0547">Nucleotide-binding</keyword>
<evidence type="ECO:0000313" key="11">
    <source>
        <dbReference type="EMBL" id="AFZ20125.1"/>
    </source>
</evidence>